<keyword evidence="1" id="KW-0175">Coiled coil</keyword>
<keyword evidence="5" id="KW-1185">Reference proteome</keyword>
<dbReference type="Proteomes" id="UP000023152">
    <property type="component" value="Unassembled WGS sequence"/>
</dbReference>
<dbReference type="AlphaFoldDB" id="X6MYW9"/>
<proteinExistence type="predicted"/>
<evidence type="ECO:0000256" key="3">
    <source>
        <dbReference type="SAM" id="Phobius"/>
    </source>
</evidence>
<feature type="transmembrane region" description="Helical" evidence="3">
    <location>
        <begin position="295"/>
        <end position="317"/>
    </location>
</feature>
<comment type="caution">
    <text evidence="4">The sequence shown here is derived from an EMBL/GenBank/DDBJ whole genome shotgun (WGS) entry which is preliminary data.</text>
</comment>
<gene>
    <name evidence="4" type="ORF">RFI_18238</name>
</gene>
<evidence type="ECO:0000313" key="5">
    <source>
        <dbReference type="Proteomes" id="UP000023152"/>
    </source>
</evidence>
<evidence type="ECO:0000256" key="1">
    <source>
        <dbReference type="SAM" id="Coils"/>
    </source>
</evidence>
<feature type="compositionally biased region" description="Polar residues" evidence="2">
    <location>
        <begin position="237"/>
        <end position="257"/>
    </location>
</feature>
<name>X6MYW9_RETFI</name>
<organism evidence="4 5">
    <name type="scientific">Reticulomyxa filosa</name>
    <dbReference type="NCBI Taxonomy" id="46433"/>
    <lineage>
        <taxon>Eukaryota</taxon>
        <taxon>Sar</taxon>
        <taxon>Rhizaria</taxon>
        <taxon>Retaria</taxon>
        <taxon>Foraminifera</taxon>
        <taxon>Monothalamids</taxon>
        <taxon>Reticulomyxidae</taxon>
        <taxon>Reticulomyxa</taxon>
    </lineage>
</organism>
<accession>X6MYW9</accession>
<reference evidence="4 5" key="1">
    <citation type="journal article" date="2013" name="Curr. Biol.">
        <title>The Genome of the Foraminiferan Reticulomyxa filosa.</title>
        <authorList>
            <person name="Glockner G."/>
            <person name="Hulsmann N."/>
            <person name="Schleicher M."/>
            <person name="Noegel A.A."/>
            <person name="Eichinger L."/>
            <person name="Gallinger C."/>
            <person name="Pawlowski J."/>
            <person name="Sierra R."/>
            <person name="Euteneuer U."/>
            <person name="Pillet L."/>
            <person name="Moustafa A."/>
            <person name="Platzer M."/>
            <person name="Groth M."/>
            <person name="Szafranski K."/>
            <person name="Schliwa M."/>
        </authorList>
    </citation>
    <scope>NUCLEOTIDE SEQUENCE [LARGE SCALE GENOMIC DNA]</scope>
</reference>
<dbReference type="EMBL" id="ASPP01014167">
    <property type="protein sequence ID" value="ETO19001.1"/>
    <property type="molecule type" value="Genomic_DNA"/>
</dbReference>
<feature type="region of interest" description="Disordered" evidence="2">
    <location>
        <begin position="143"/>
        <end position="173"/>
    </location>
</feature>
<feature type="region of interest" description="Disordered" evidence="2">
    <location>
        <begin position="237"/>
        <end position="286"/>
    </location>
</feature>
<feature type="region of interest" description="Disordered" evidence="2">
    <location>
        <begin position="1"/>
        <end position="29"/>
    </location>
</feature>
<keyword evidence="3" id="KW-1133">Transmembrane helix</keyword>
<sequence>MFAPRKDNNRNPATFRELDPLSAGSSPTALQAHMRDKIANVVNPFDYKSSEEDKIKKKKLLKANMEEKSQCLVEQVKAKQREYLEYRSELERQIEEKKRLEEQRKKLQMDEEMKEEQRIQKETNELHNKNEQEILREADQVYRPKRSHQNQKSTFPWTTPPPPEEDLQTQGNRNTKNATATVARETEFGASANFKLDTGSHSAKREQSQIVGPSHHLFVESPKAFLSAHKRPISRHSNNLKANKENSPAIQNVNASGRSDAYNFNEPSDKHHFRRGASQSSIEANSPAHNHDQSFVVVFFFFFAHTYTQLYTFFFFLKHIKQLRKTRKEICGVRNLNNKKMKSKGKKVSRKRGGGEGCVRYVRG</sequence>
<keyword evidence="3" id="KW-0812">Transmembrane</keyword>
<evidence type="ECO:0000256" key="2">
    <source>
        <dbReference type="SAM" id="MobiDB-lite"/>
    </source>
</evidence>
<keyword evidence="3" id="KW-0472">Membrane</keyword>
<feature type="coiled-coil region" evidence="1">
    <location>
        <begin position="48"/>
        <end position="132"/>
    </location>
</feature>
<evidence type="ECO:0000313" key="4">
    <source>
        <dbReference type="EMBL" id="ETO19001.1"/>
    </source>
</evidence>
<feature type="compositionally biased region" description="Polar residues" evidence="2">
    <location>
        <begin position="277"/>
        <end position="286"/>
    </location>
</feature>
<protein>
    <submittedName>
        <fullName evidence="4">C2 domain containing protein</fullName>
    </submittedName>
</protein>